<proteinExistence type="predicted"/>
<organism evidence="1">
    <name type="scientific">marine metagenome</name>
    <dbReference type="NCBI Taxonomy" id="408172"/>
    <lineage>
        <taxon>unclassified sequences</taxon>
        <taxon>metagenomes</taxon>
        <taxon>ecological metagenomes</taxon>
    </lineage>
</organism>
<reference evidence="1" key="1">
    <citation type="submission" date="2018-05" db="EMBL/GenBank/DDBJ databases">
        <authorList>
            <person name="Lanie J.A."/>
            <person name="Ng W.-L."/>
            <person name="Kazmierczak K.M."/>
            <person name="Andrzejewski T.M."/>
            <person name="Davidsen T.M."/>
            <person name="Wayne K.J."/>
            <person name="Tettelin H."/>
            <person name="Glass J.I."/>
            <person name="Rusch D."/>
            <person name="Podicherti R."/>
            <person name="Tsui H.-C.T."/>
            <person name="Winkler M.E."/>
        </authorList>
    </citation>
    <scope>NUCLEOTIDE SEQUENCE</scope>
</reference>
<accession>A0A382WGS0</accession>
<name>A0A382WGS0_9ZZZZ</name>
<sequence length="65" mass="7403">MEYVIMVLVLIGYIRVEATSTTLVYMVNMASHVKHVTLQLFAQLYHKEELTIAQNANLVPKPSKI</sequence>
<dbReference type="AlphaFoldDB" id="A0A382WGS0"/>
<gene>
    <name evidence="1" type="ORF">METZ01_LOCUS410980</name>
</gene>
<evidence type="ECO:0000313" key="1">
    <source>
        <dbReference type="EMBL" id="SVD58126.1"/>
    </source>
</evidence>
<protein>
    <submittedName>
        <fullName evidence="1">Uncharacterized protein</fullName>
    </submittedName>
</protein>
<dbReference type="EMBL" id="UINC01159826">
    <property type="protein sequence ID" value="SVD58126.1"/>
    <property type="molecule type" value="Genomic_DNA"/>
</dbReference>